<proteinExistence type="predicted"/>
<dbReference type="SUPFAM" id="SSF57850">
    <property type="entry name" value="RING/U-box"/>
    <property type="match status" value="1"/>
</dbReference>
<evidence type="ECO:0000256" key="2">
    <source>
        <dbReference type="ARBA" id="ARBA00022771"/>
    </source>
</evidence>
<evidence type="ECO:0000256" key="4">
    <source>
        <dbReference type="PROSITE-ProRule" id="PRU00175"/>
    </source>
</evidence>
<sequence length="32" mass="3566">DEQFQCAICLDLFTNPSSTPCGHSFCLRCISE</sequence>
<evidence type="ECO:0000256" key="1">
    <source>
        <dbReference type="ARBA" id="ARBA00022723"/>
    </source>
</evidence>
<dbReference type="AlphaFoldDB" id="Q4SZ81"/>
<keyword evidence="3" id="KW-0862">Zinc</keyword>
<accession>Q4SZ81</accession>
<reference evidence="6" key="2">
    <citation type="submission" date="2004-02" db="EMBL/GenBank/DDBJ databases">
        <authorList>
            <consortium name="Genoscope"/>
            <consortium name="Whitehead Institute Centre for Genome Research"/>
        </authorList>
    </citation>
    <scope>NUCLEOTIDE SEQUENCE</scope>
</reference>
<organism evidence="6">
    <name type="scientific">Tetraodon nigroviridis</name>
    <name type="common">Spotted green pufferfish</name>
    <name type="synonym">Chelonodon nigroviridis</name>
    <dbReference type="NCBI Taxonomy" id="99883"/>
    <lineage>
        <taxon>Eukaryota</taxon>
        <taxon>Metazoa</taxon>
        <taxon>Chordata</taxon>
        <taxon>Craniata</taxon>
        <taxon>Vertebrata</taxon>
        <taxon>Euteleostomi</taxon>
        <taxon>Actinopterygii</taxon>
        <taxon>Neopterygii</taxon>
        <taxon>Teleostei</taxon>
        <taxon>Neoteleostei</taxon>
        <taxon>Acanthomorphata</taxon>
        <taxon>Eupercaria</taxon>
        <taxon>Tetraodontiformes</taxon>
        <taxon>Tetradontoidea</taxon>
        <taxon>Tetraodontidae</taxon>
        <taxon>Tetraodon</taxon>
    </lineage>
</organism>
<dbReference type="InterPro" id="IPR027370">
    <property type="entry name" value="Znf-RING_euk"/>
</dbReference>
<dbReference type="KEGG" id="tng:GSTEN00009974G001"/>
<dbReference type="OrthoDB" id="8947230at2759"/>
<evidence type="ECO:0000256" key="3">
    <source>
        <dbReference type="ARBA" id="ARBA00022833"/>
    </source>
</evidence>
<protein>
    <submittedName>
        <fullName evidence="6">(spotted green pufferfish) hypothetical protein</fullName>
    </submittedName>
</protein>
<evidence type="ECO:0000259" key="5">
    <source>
        <dbReference type="PROSITE" id="PS50089"/>
    </source>
</evidence>
<dbReference type="Pfam" id="PF13445">
    <property type="entry name" value="zf-RING_UBOX"/>
    <property type="match status" value="1"/>
</dbReference>
<feature type="non-terminal residue" evidence="6">
    <location>
        <position position="32"/>
    </location>
</feature>
<dbReference type="GO" id="GO:0008270">
    <property type="term" value="F:zinc ion binding"/>
    <property type="evidence" value="ECO:0007669"/>
    <property type="project" value="UniProtKB-KW"/>
</dbReference>
<dbReference type="PROSITE" id="PS50089">
    <property type="entry name" value="ZF_RING_2"/>
    <property type="match status" value="1"/>
</dbReference>
<reference evidence="6" key="1">
    <citation type="journal article" date="2004" name="Nature">
        <title>Genome duplication in the teleost fish Tetraodon nigroviridis reveals the early vertebrate proto-karyotype.</title>
        <authorList>
            <person name="Jaillon O."/>
            <person name="Aury J.-M."/>
            <person name="Brunet F."/>
            <person name="Petit J.-L."/>
            <person name="Stange-Thomann N."/>
            <person name="Mauceli E."/>
            <person name="Bouneau L."/>
            <person name="Fischer C."/>
            <person name="Ozouf-Costaz C."/>
            <person name="Bernot A."/>
            <person name="Nicaud S."/>
            <person name="Jaffe D."/>
            <person name="Fisher S."/>
            <person name="Lutfalla G."/>
            <person name="Dossat C."/>
            <person name="Segurens B."/>
            <person name="Dasilva C."/>
            <person name="Salanoubat M."/>
            <person name="Levy M."/>
            <person name="Boudet N."/>
            <person name="Castellano S."/>
            <person name="Anthouard V."/>
            <person name="Jubin C."/>
            <person name="Castelli V."/>
            <person name="Katinka M."/>
            <person name="Vacherie B."/>
            <person name="Biemont C."/>
            <person name="Skalli Z."/>
            <person name="Cattolico L."/>
            <person name="Poulain J."/>
            <person name="De Berardinis V."/>
            <person name="Cruaud C."/>
            <person name="Duprat S."/>
            <person name="Brottier P."/>
            <person name="Coutanceau J.-P."/>
            <person name="Gouzy J."/>
            <person name="Parra G."/>
            <person name="Lardier G."/>
            <person name="Chapple C."/>
            <person name="McKernan K.J."/>
            <person name="McEwan P."/>
            <person name="Bosak S."/>
            <person name="Kellis M."/>
            <person name="Volff J.-N."/>
            <person name="Guigo R."/>
            <person name="Zody M.C."/>
            <person name="Mesirov J."/>
            <person name="Lindblad-Toh K."/>
            <person name="Birren B."/>
            <person name="Nusbaum C."/>
            <person name="Kahn D."/>
            <person name="Robinson-Rechavi M."/>
            <person name="Laudet V."/>
            <person name="Schachter V."/>
            <person name="Quetier F."/>
            <person name="Saurin W."/>
            <person name="Scarpelli C."/>
            <person name="Wincker P."/>
            <person name="Lander E.S."/>
            <person name="Weissenbach J."/>
            <person name="Roest Crollius H."/>
        </authorList>
    </citation>
    <scope>NUCLEOTIDE SEQUENCE [LARGE SCALE GENOMIC DNA]</scope>
</reference>
<dbReference type="EMBL" id="CAAE01011805">
    <property type="protein sequence ID" value="CAF94051.1"/>
    <property type="molecule type" value="Genomic_DNA"/>
</dbReference>
<feature type="non-terminal residue" evidence="6">
    <location>
        <position position="1"/>
    </location>
</feature>
<name>Q4SZ81_TETNG</name>
<gene>
    <name evidence="6" type="ORF">GSTENG00009974001</name>
</gene>
<dbReference type="InterPro" id="IPR017907">
    <property type="entry name" value="Znf_RING_CS"/>
</dbReference>
<comment type="caution">
    <text evidence="6">The sequence shown here is derived from an EMBL/GenBank/DDBJ whole genome shotgun (WGS) entry which is preliminary data.</text>
</comment>
<dbReference type="Gene3D" id="3.30.40.10">
    <property type="entry name" value="Zinc/RING finger domain, C3HC4 (zinc finger)"/>
    <property type="match status" value="1"/>
</dbReference>
<feature type="domain" description="RING-type" evidence="5">
    <location>
        <begin position="6"/>
        <end position="32"/>
    </location>
</feature>
<dbReference type="HOGENOM" id="CLU_013137_0_3_1"/>
<evidence type="ECO:0000313" key="6">
    <source>
        <dbReference type="EMBL" id="CAF94051.1"/>
    </source>
</evidence>
<keyword evidence="2 4" id="KW-0863">Zinc-finger</keyword>
<dbReference type="InterPro" id="IPR013083">
    <property type="entry name" value="Znf_RING/FYVE/PHD"/>
</dbReference>
<dbReference type="PROSITE" id="PS00518">
    <property type="entry name" value="ZF_RING_1"/>
    <property type="match status" value="1"/>
</dbReference>
<keyword evidence="1" id="KW-0479">Metal-binding</keyword>
<dbReference type="InterPro" id="IPR001841">
    <property type="entry name" value="Znf_RING"/>
</dbReference>